<evidence type="ECO:0000313" key="11">
    <source>
        <dbReference type="Proteomes" id="UP000559027"/>
    </source>
</evidence>
<dbReference type="AlphaFoldDB" id="A0A8H5D1D4"/>
<gene>
    <name evidence="10" type="ORF">D9756_007725</name>
</gene>
<dbReference type="Pfam" id="PF14833">
    <property type="entry name" value="NAD_binding_11"/>
    <property type="match status" value="1"/>
</dbReference>
<feature type="domain" description="3-hydroxyisobutyrate dehydrogenase-like NAD-binding" evidence="9">
    <location>
        <begin position="200"/>
        <end position="319"/>
    </location>
</feature>
<comment type="pathway">
    <text evidence="1">Amino-acid degradation; L-valine degradation.</text>
</comment>
<keyword evidence="5" id="KW-0560">Oxidoreductase</keyword>
<accession>A0A8H5D1D4</accession>
<dbReference type="GO" id="GO:0005739">
    <property type="term" value="C:mitochondrion"/>
    <property type="evidence" value="ECO:0007669"/>
    <property type="project" value="TreeGrafter"/>
</dbReference>
<reference evidence="10 11" key="1">
    <citation type="journal article" date="2020" name="ISME J.">
        <title>Uncovering the hidden diversity of litter-decomposition mechanisms in mushroom-forming fungi.</title>
        <authorList>
            <person name="Floudas D."/>
            <person name="Bentzer J."/>
            <person name="Ahren D."/>
            <person name="Johansson T."/>
            <person name="Persson P."/>
            <person name="Tunlid A."/>
        </authorList>
    </citation>
    <scope>NUCLEOTIDE SEQUENCE [LARGE SCALE GENOMIC DNA]</scope>
    <source>
        <strain evidence="10 11">CBS 146.42</strain>
    </source>
</reference>
<dbReference type="Proteomes" id="UP000559027">
    <property type="component" value="Unassembled WGS sequence"/>
</dbReference>
<organism evidence="10 11">
    <name type="scientific">Leucocoprinus leucothites</name>
    <dbReference type="NCBI Taxonomy" id="201217"/>
    <lineage>
        <taxon>Eukaryota</taxon>
        <taxon>Fungi</taxon>
        <taxon>Dikarya</taxon>
        <taxon>Basidiomycota</taxon>
        <taxon>Agaricomycotina</taxon>
        <taxon>Agaricomycetes</taxon>
        <taxon>Agaricomycetidae</taxon>
        <taxon>Agaricales</taxon>
        <taxon>Agaricineae</taxon>
        <taxon>Agaricaceae</taxon>
        <taxon>Leucocoprinus</taxon>
    </lineage>
</organism>
<dbReference type="EMBL" id="JAACJO010000012">
    <property type="protein sequence ID" value="KAF5351845.1"/>
    <property type="molecule type" value="Genomic_DNA"/>
</dbReference>
<evidence type="ECO:0000256" key="7">
    <source>
        <dbReference type="ARBA" id="ARBA00049197"/>
    </source>
</evidence>
<dbReference type="Pfam" id="PF03446">
    <property type="entry name" value="NAD_binding_2"/>
    <property type="match status" value="1"/>
</dbReference>
<evidence type="ECO:0000256" key="1">
    <source>
        <dbReference type="ARBA" id="ARBA00005109"/>
    </source>
</evidence>
<dbReference type="GO" id="GO:0008442">
    <property type="term" value="F:3-hydroxyisobutyrate dehydrogenase activity"/>
    <property type="evidence" value="ECO:0007669"/>
    <property type="project" value="UniProtKB-EC"/>
</dbReference>
<dbReference type="GO" id="GO:0006574">
    <property type="term" value="P:L-valine catabolic process"/>
    <property type="evidence" value="ECO:0007669"/>
    <property type="project" value="TreeGrafter"/>
</dbReference>
<dbReference type="Gene3D" id="3.40.50.720">
    <property type="entry name" value="NAD(P)-binding Rossmann-like Domain"/>
    <property type="match status" value="1"/>
</dbReference>
<dbReference type="InterPro" id="IPR029154">
    <property type="entry name" value="HIBADH-like_NADP-bd"/>
</dbReference>
<evidence type="ECO:0000256" key="5">
    <source>
        <dbReference type="ARBA" id="ARBA00023002"/>
    </source>
</evidence>
<dbReference type="SUPFAM" id="SSF51735">
    <property type="entry name" value="NAD(P)-binding Rossmann-fold domains"/>
    <property type="match status" value="1"/>
</dbReference>
<evidence type="ECO:0000256" key="4">
    <source>
        <dbReference type="ARBA" id="ARBA00022456"/>
    </source>
</evidence>
<evidence type="ECO:0000313" key="10">
    <source>
        <dbReference type="EMBL" id="KAF5351845.1"/>
    </source>
</evidence>
<dbReference type="GO" id="GO:0050661">
    <property type="term" value="F:NADP binding"/>
    <property type="evidence" value="ECO:0007669"/>
    <property type="project" value="InterPro"/>
</dbReference>
<sequence length="356" mass="37889">MMNEETPSLPTKFGWVGLGAMGYPMAGQLRRKLPSTTTLWIYDVDTTSTSRFLEEETRLDAKSNVQGAQVRIGSSSREVAEESDFIITIVPEGTHVQAVYLSEGTGLLSAPDTSGKHFVDCSTIDIATSLSVGKAVRSSSKINTPTFHDAPVSGGTPGAAAATLTFMVGIEKNSPHLPLLWHIFSFMGKSLYAMGGPSLGLAAKLSNNYLSGMIALATSEAMNLGMRLGLDPKTLSDCFATSSGGSWVNSTVNPVPGVCPDAVTSKGYEGGFKVQLMKKDMTLAISAAREVDAKLVLADAGLSAYTAASDDPRCRDRDSRVVYRWCVAYSHGGLVMINVYVRLGGVEPDVKKKQID</sequence>
<keyword evidence="11" id="KW-1185">Reference proteome</keyword>
<dbReference type="SUPFAM" id="SSF48179">
    <property type="entry name" value="6-phosphogluconate dehydrogenase C-terminal domain-like"/>
    <property type="match status" value="1"/>
</dbReference>
<evidence type="ECO:0000259" key="9">
    <source>
        <dbReference type="Pfam" id="PF14833"/>
    </source>
</evidence>
<feature type="domain" description="6-phosphogluconate dehydrogenase NADP-binding" evidence="8">
    <location>
        <begin position="12"/>
        <end position="195"/>
    </location>
</feature>
<dbReference type="Gene3D" id="1.10.1040.10">
    <property type="entry name" value="N-(1-d-carboxylethyl)-l-norvaline Dehydrogenase, domain 2"/>
    <property type="match status" value="1"/>
</dbReference>
<dbReference type="PANTHER" id="PTHR22981:SF81">
    <property type="entry name" value="DEHYDROGENASE, PUTATIVE-RELATED"/>
    <property type="match status" value="1"/>
</dbReference>
<proteinExistence type="inferred from homology"/>
<comment type="similarity">
    <text evidence="2">Belongs to the HIBADH-related family. 3-hydroxyisobutyrate dehydrogenase subfamily.</text>
</comment>
<dbReference type="InterPro" id="IPR006115">
    <property type="entry name" value="6PGDH_NADP-bd"/>
</dbReference>
<dbReference type="PANTHER" id="PTHR22981">
    <property type="entry name" value="3-HYDROXYISOBUTYRATE DEHYDROGENASE-RELATED"/>
    <property type="match status" value="1"/>
</dbReference>
<dbReference type="InterPro" id="IPR013328">
    <property type="entry name" value="6PGD_dom2"/>
</dbReference>
<comment type="caution">
    <text evidence="10">The sequence shown here is derived from an EMBL/GenBank/DDBJ whole genome shotgun (WGS) entry which is preliminary data.</text>
</comment>
<dbReference type="GO" id="GO:0051287">
    <property type="term" value="F:NAD binding"/>
    <property type="evidence" value="ECO:0007669"/>
    <property type="project" value="InterPro"/>
</dbReference>
<evidence type="ECO:0000256" key="6">
    <source>
        <dbReference type="ARBA" id="ARBA00023027"/>
    </source>
</evidence>
<dbReference type="InterPro" id="IPR036291">
    <property type="entry name" value="NAD(P)-bd_dom_sf"/>
</dbReference>
<evidence type="ECO:0000256" key="2">
    <source>
        <dbReference type="ARBA" id="ARBA00006013"/>
    </source>
</evidence>
<evidence type="ECO:0000256" key="3">
    <source>
        <dbReference type="ARBA" id="ARBA00012991"/>
    </source>
</evidence>
<dbReference type="EC" id="1.1.1.31" evidence="3"/>
<keyword evidence="4" id="KW-0101">Branched-chain amino acid catabolism</keyword>
<keyword evidence="6" id="KW-0520">NAD</keyword>
<dbReference type="OrthoDB" id="435038at2759"/>
<dbReference type="FunFam" id="1.10.1040.10:FF:000006">
    <property type="entry name" value="3-hydroxyisobutyrate dehydrogenase"/>
    <property type="match status" value="1"/>
</dbReference>
<evidence type="ECO:0000259" key="8">
    <source>
        <dbReference type="Pfam" id="PF03446"/>
    </source>
</evidence>
<dbReference type="InterPro" id="IPR008927">
    <property type="entry name" value="6-PGluconate_DH-like_C_sf"/>
</dbReference>
<name>A0A8H5D1D4_9AGAR</name>
<protein>
    <recommendedName>
        <fullName evidence="3">3-hydroxyisobutyrate dehydrogenase</fullName>
        <ecNumber evidence="3">1.1.1.31</ecNumber>
    </recommendedName>
</protein>
<comment type="catalytic activity">
    <reaction evidence="7">
        <text>3-hydroxy-2-methylpropanoate + NAD(+) = 2-methyl-3-oxopropanoate + NADH + H(+)</text>
        <dbReference type="Rhea" id="RHEA:17681"/>
        <dbReference type="ChEBI" id="CHEBI:11805"/>
        <dbReference type="ChEBI" id="CHEBI:15378"/>
        <dbReference type="ChEBI" id="CHEBI:57540"/>
        <dbReference type="ChEBI" id="CHEBI:57700"/>
        <dbReference type="ChEBI" id="CHEBI:57945"/>
        <dbReference type="EC" id="1.1.1.31"/>
    </reaction>
</comment>